<evidence type="ECO:0000256" key="7">
    <source>
        <dbReference type="ARBA" id="ARBA00023242"/>
    </source>
</evidence>
<dbReference type="Proteomes" id="UP001153148">
    <property type="component" value="Unassembled WGS sequence"/>
</dbReference>
<keyword evidence="4" id="KW-0158">Chromosome</keyword>
<evidence type="ECO:0000313" key="11">
    <source>
        <dbReference type="EMBL" id="CAG2064270.1"/>
    </source>
</evidence>
<evidence type="ECO:0000256" key="4">
    <source>
        <dbReference type="ARBA" id="ARBA00022454"/>
    </source>
</evidence>
<feature type="domain" description="Borealin C-terminal" evidence="10">
    <location>
        <begin position="8"/>
        <end position="102"/>
    </location>
</feature>
<evidence type="ECO:0000256" key="6">
    <source>
        <dbReference type="ARBA" id="ARBA00022776"/>
    </source>
</evidence>
<evidence type="ECO:0000256" key="2">
    <source>
        <dbReference type="ARBA" id="ARBA00004584"/>
    </source>
</evidence>
<evidence type="ECO:0000256" key="1">
    <source>
        <dbReference type="ARBA" id="ARBA00004123"/>
    </source>
</evidence>
<dbReference type="PANTHER" id="PTHR16040">
    <property type="entry name" value="AUSTRALIN, ISOFORM A-RELATED"/>
    <property type="match status" value="1"/>
</dbReference>
<accession>A0ABN7PFM8</accession>
<comment type="caution">
    <text evidence="11">The sequence shown here is derived from an EMBL/GenBank/DDBJ whole genome shotgun (WGS) entry which is preliminary data.</text>
</comment>
<evidence type="ECO:0000256" key="8">
    <source>
        <dbReference type="ARBA" id="ARBA00023306"/>
    </source>
</evidence>
<dbReference type="InterPro" id="IPR046466">
    <property type="entry name" value="Borealin_C"/>
</dbReference>
<sequence length="110" mass="11973">MNAIPTHNGLSVVTPKVQANASSTLLRYPRQGEMAISMSGSPLLVTSIINDRTANVSVPLLDGRVISILPQPNLQPYEVPEMSEETEGHLETLKMNINTLLNAYKSSKNN</sequence>
<evidence type="ECO:0000313" key="12">
    <source>
        <dbReference type="Proteomes" id="UP001153148"/>
    </source>
</evidence>
<comment type="similarity">
    <text evidence="3">Belongs to the borealin family.</text>
</comment>
<keyword evidence="9" id="KW-0137">Centromere</keyword>
<protein>
    <recommendedName>
        <fullName evidence="10">Borealin C-terminal domain-containing protein</fullName>
    </recommendedName>
</protein>
<organism evidence="11 12">
    <name type="scientific">Timema podura</name>
    <name type="common">Walking stick</name>
    <dbReference type="NCBI Taxonomy" id="61482"/>
    <lineage>
        <taxon>Eukaryota</taxon>
        <taxon>Metazoa</taxon>
        <taxon>Ecdysozoa</taxon>
        <taxon>Arthropoda</taxon>
        <taxon>Hexapoda</taxon>
        <taxon>Insecta</taxon>
        <taxon>Pterygota</taxon>
        <taxon>Neoptera</taxon>
        <taxon>Polyneoptera</taxon>
        <taxon>Phasmatodea</taxon>
        <taxon>Timematodea</taxon>
        <taxon>Timematoidea</taxon>
        <taxon>Timematidae</taxon>
        <taxon>Timema</taxon>
    </lineage>
</organism>
<keyword evidence="5" id="KW-0132">Cell division</keyword>
<evidence type="ECO:0000256" key="9">
    <source>
        <dbReference type="ARBA" id="ARBA00023328"/>
    </source>
</evidence>
<dbReference type="Pfam" id="PF10512">
    <property type="entry name" value="Borealin"/>
    <property type="match status" value="1"/>
</dbReference>
<keyword evidence="6" id="KW-0498">Mitosis</keyword>
<reference evidence="11" key="1">
    <citation type="submission" date="2021-03" db="EMBL/GenBank/DDBJ databases">
        <authorList>
            <person name="Tran Van P."/>
        </authorList>
    </citation>
    <scope>NUCLEOTIDE SEQUENCE</scope>
</reference>
<evidence type="ECO:0000256" key="5">
    <source>
        <dbReference type="ARBA" id="ARBA00022618"/>
    </source>
</evidence>
<keyword evidence="8" id="KW-0131">Cell cycle</keyword>
<proteinExistence type="inferred from homology"/>
<comment type="subcellular location">
    <subcellularLocation>
        <location evidence="2">Chromosome</location>
        <location evidence="2">Centromere</location>
    </subcellularLocation>
    <subcellularLocation>
        <location evidence="1">Nucleus</location>
    </subcellularLocation>
</comment>
<name>A0ABN7PFM8_TIMPD</name>
<keyword evidence="12" id="KW-1185">Reference proteome</keyword>
<dbReference type="PANTHER" id="PTHR16040:SF7">
    <property type="entry name" value="AUSTRALIN, ISOFORM A-RELATED"/>
    <property type="match status" value="1"/>
</dbReference>
<gene>
    <name evidence="11" type="ORF">TPAB3V08_LOCUS11217</name>
</gene>
<keyword evidence="7" id="KW-0539">Nucleus</keyword>
<evidence type="ECO:0000256" key="3">
    <source>
        <dbReference type="ARBA" id="ARBA00009914"/>
    </source>
</evidence>
<dbReference type="EMBL" id="CAJPIN010032883">
    <property type="protein sequence ID" value="CAG2064270.1"/>
    <property type="molecule type" value="Genomic_DNA"/>
</dbReference>
<evidence type="ECO:0000259" key="10">
    <source>
        <dbReference type="Pfam" id="PF10512"/>
    </source>
</evidence>
<dbReference type="InterPro" id="IPR018867">
    <property type="entry name" value="Cell_div_borealin"/>
</dbReference>